<keyword evidence="2" id="KW-1185">Reference proteome</keyword>
<name>A0A511N5V3_DEIC1</name>
<accession>A0A511N5V3</accession>
<evidence type="ECO:0000313" key="1">
    <source>
        <dbReference type="EMBL" id="GEM47816.1"/>
    </source>
</evidence>
<gene>
    <name evidence="1" type="ORF">DC3_34510</name>
</gene>
<dbReference type="InterPro" id="IPR052022">
    <property type="entry name" value="26kDa_periplasmic_antigen"/>
</dbReference>
<dbReference type="PIRSF" id="PIRSF029033">
    <property type="entry name" value="UCP029033"/>
    <property type="match status" value="1"/>
</dbReference>
<dbReference type="InterPro" id="IPR016907">
    <property type="entry name" value="UCP029033"/>
</dbReference>
<dbReference type="Pfam" id="PF04402">
    <property type="entry name" value="SIMPL"/>
    <property type="match status" value="1"/>
</dbReference>
<dbReference type="EMBL" id="BJXB01000015">
    <property type="protein sequence ID" value="GEM47816.1"/>
    <property type="molecule type" value="Genomic_DNA"/>
</dbReference>
<protein>
    <recommendedName>
        <fullName evidence="3">SIMPL domain-containing protein</fullName>
    </recommendedName>
</protein>
<dbReference type="OrthoDB" id="9785289at2"/>
<comment type="caution">
    <text evidence="1">The sequence shown here is derived from an EMBL/GenBank/DDBJ whole genome shotgun (WGS) entry which is preliminary data.</text>
</comment>
<dbReference type="AlphaFoldDB" id="A0A511N5V3"/>
<reference evidence="1 2" key="1">
    <citation type="submission" date="2019-07" db="EMBL/GenBank/DDBJ databases">
        <title>Whole genome shotgun sequence of Deinococcus cellulosilyticus NBRC 106333.</title>
        <authorList>
            <person name="Hosoyama A."/>
            <person name="Uohara A."/>
            <person name="Ohji S."/>
            <person name="Ichikawa N."/>
        </authorList>
    </citation>
    <scope>NUCLEOTIDE SEQUENCE [LARGE SCALE GENOMIC DNA]</scope>
    <source>
        <strain evidence="1 2">NBRC 106333</strain>
    </source>
</reference>
<evidence type="ECO:0008006" key="3">
    <source>
        <dbReference type="Google" id="ProtNLM"/>
    </source>
</evidence>
<dbReference type="PANTHER" id="PTHR34387">
    <property type="entry name" value="SLR1258 PROTEIN"/>
    <property type="match status" value="1"/>
</dbReference>
<dbReference type="PANTHER" id="PTHR34387:SF2">
    <property type="entry name" value="SLR1258 PROTEIN"/>
    <property type="match status" value="1"/>
</dbReference>
<dbReference type="GO" id="GO:0006974">
    <property type="term" value="P:DNA damage response"/>
    <property type="evidence" value="ECO:0007669"/>
    <property type="project" value="TreeGrafter"/>
</dbReference>
<dbReference type="Gene3D" id="3.30.70.2970">
    <property type="entry name" value="Protein of unknown function (DUF541), domain 2"/>
    <property type="match status" value="1"/>
</dbReference>
<dbReference type="Proteomes" id="UP000321306">
    <property type="component" value="Unassembled WGS sequence"/>
</dbReference>
<dbReference type="RefSeq" id="WP_146886366.1">
    <property type="nucleotide sequence ID" value="NZ_BJXB01000015.1"/>
</dbReference>
<sequence length="245" mass="27144">MKQDFPQLLIGLLLLGIALVVCAYIAVSGFRDIKKADDIITVTGSTKQAITSDYVIWDFSISTQGTELQNLYTEISTAARTVDAFLDTQSLTPEERIEDAIVTEPTTFYNRDENGRESSVKGYILRKHYQLRSKDVKKVPAINQAASNLIAKGIPLESSPLQYLYTQLPELRIKLLEEATKDARERASIMVKSAGSDLGPMKSARMGVFQITPRFTTQVDDYGSFDTTSLEKDVTAVVTVSFAVQ</sequence>
<proteinExistence type="predicted"/>
<organism evidence="1 2">
    <name type="scientific">Deinococcus cellulosilyticus (strain DSM 18568 / NBRC 106333 / KACC 11606 / 5516J-15)</name>
    <dbReference type="NCBI Taxonomy" id="1223518"/>
    <lineage>
        <taxon>Bacteria</taxon>
        <taxon>Thermotogati</taxon>
        <taxon>Deinococcota</taxon>
        <taxon>Deinococci</taxon>
        <taxon>Deinococcales</taxon>
        <taxon>Deinococcaceae</taxon>
        <taxon>Deinococcus</taxon>
    </lineage>
</organism>
<evidence type="ECO:0000313" key="2">
    <source>
        <dbReference type="Proteomes" id="UP000321306"/>
    </source>
</evidence>
<dbReference type="Gene3D" id="3.30.110.170">
    <property type="entry name" value="Protein of unknown function (DUF541), domain 1"/>
    <property type="match status" value="1"/>
</dbReference>
<dbReference type="InterPro" id="IPR007497">
    <property type="entry name" value="SIMPL/DUF541"/>
</dbReference>